<keyword evidence="1" id="KW-0328">Glycosyltransferase</keyword>
<dbReference type="GO" id="GO:0004048">
    <property type="term" value="F:anthranilate phosphoribosyltransferase activity"/>
    <property type="evidence" value="ECO:0007669"/>
    <property type="project" value="InterPro"/>
</dbReference>
<dbReference type="InterPro" id="IPR017459">
    <property type="entry name" value="Glycosyl_Trfase_fam3_N_dom"/>
</dbReference>
<dbReference type="NCBIfam" id="NF006564">
    <property type="entry name" value="PRK09071.1"/>
    <property type="match status" value="1"/>
</dbReference>
<dbReference type="InterPro" id="IPR035902">
    <property type="entry name" value="Nuc_phospho_transferase"/>
</dbReference>
<feature type="domain" description="Glycosyl transferase family 3 N-terminal" evidence="3">
    <location>
        <begin position="8"/>
        <end position="70"/>
    </location>
</feature>
<reference evidence="4 5" key="1">
    <citation type="submission" date="2016-11" db="EMBL/GenBank/DDBJ databases">
        <title>Mixed transmission modes and dynamic genome evolution in an obligate animal-bacterial symbiosis.</title>
        <authorList>
            <person name="Russell S.L."/>
            <person name="Corbett-Detig R.B."/>
            <person name="Cavanaugh C.M."/>
        </authorList>
    </citation>
    <scope>NUCLEOTIDE SEQUENCE [LARGE SCALE GENOMIC DNA]</scope>
    <source>
        <strain evidence="4">Se-Cadez</strain>
    </source>
</reference>
<dbReference type="Pfam" id="PF02885">
    <property type="entry name" value="Glycos_trans_3N"/>
    <property type="match status" value="1"/>
</dbReference>
<dbReference type="Gene3D" id="1.20.970.10">
    <property type="entry name" value="Transferase, Pyrimidine Nucleoside Phosphorylase, Chain C"/>
    <property type="match status" value="1"/>
</dbReference>
<accession>A0A1T2KVT8</accession>
<dbReference type="OrthoDB" id="9768896at2"/>
<keyword evidence="5" id="KW-1185">Reference proteome</keyword>
<dbReference type="SUPFAM" id="SSF52418">
    <property type="entry name" value="Nucleoside phosphorylase/phosphoribosyltransferase catalytic domain"/>
    <property type="match status" value="1"/>
</dbReference>
<dbReference type="PANTHER" id="PTHR43285:SF2">
    <property type="entry name" value="ANTHRANILATE PHOSPHORIBOSYLTRANSFERASE"/>
    <property type="match status" value="1"/>
</dbReference>
<dbReference type="Gene3D" id="3.40.1030.10">
    <property type="entry name" value="Nucleoside phosphorylase/phosphoribosyltransferase catalytic domain"/>
    <property type="match status" value="1"/>
</dbReference>
<dbReference type="SUPFAM" id="SSF47648">
    <property type="entry name" value="Nucleoside phosphorylase/phosphoribosyltransferase N-terminal domain"/>
    <property type="match status" value="1"/>
</dbReference>
<evidence type="ECO:0000256" key="1">
    <source>
        <dbReference type="ARBA" id="ARBA00022676"/>
    </source>
</evidence>
<organism evidence="4 5">
    <name type="scientific">Solemya velesiana gill symbiont</name>
    <dbReference type="NCBI Taxonomy" id="1918948"/>
    <lineage>
        <taxon>Bacteria</taxon>
        <taxon>Pseudomonadati</taxon>
        <taxon>Pseudomonadota</taxon>
        <taxon>Gammaproteobacteria</taxon>
        <taxon>sulfur-oxidizing symbionts</taxon>
    </lineage>
</organism>
<dbReference type="InterPro" id="IPR036320">
    <property type="entry name" value="Glycosyl_Trfase_fam3_N_dom_sf"/>
</dbReference>
<name>A0A1T2KVT8_9GAMM</name>
<dbReference type="Proteomes" id="UP000190896">
    <property type="component" value="Unassembled WGS sequence"/>
</dbReference>
<evidence type="ECO:0000313" key="5">
    <source>
        <dbReference type="Proteomes" id="UP000190896"/>
    </source>
</evidence>
<keyword evidence="2" id="KW-0808">Transferase</keyword>
<evidence type="ECO:0000313" key="4">
    <source>
        <dbReference type="EMBL" id="OOZ36846.1"/>
    </source>
</evidence>
<dbReference type="InterPro" id="IPR005940">
    <property type="entry name" value="Anthranilate_Pribosyl_Tfrase"/>
</dbReference>
<comment type="caution">
    <text evidence="4">The sequence shown here is derived from an EMBL/GenBank/DDBJ whole genome shotgun (WGS) entry which is preliminary data.</text>
</comment>
<dbReference type="GO" id="GO:0000162">
    <property type="term" value="P:L-tryptophan biosynthetic process"/>
    <property type="evidence" value="ECO:0007669"/>
    <property type="project" value="InterPro"/>
</dbReference>
<dbReference type="RefSeq" id="WP_078486461.1">
    <property type="nucleotide sequence ID" value="NZ_MPRJ01000024.1"/>
</dbReference>
<dbReference type="EMBL" id="MPRJ01000024">
    <property type="protein sequence ID" value="OOZ36846.1"/>
    <property type="molecule type" value="Genomic_DNA"/>
</dbReference>
<evidence type="ECO:0000259" key="3">
    <source>
        <dbReference type="Pfam" id="PF02885"/>
    </source>
</evidence>
<sequence>MHPFAKYIQILGKGKNGMQSLSREQAYEAMQMITFYDVQPEQIGAFLMLMRVKEETAEEVAGFTQALRESLPSYGSDFTPAIDWAAYAGKKRQLPWFVLAALVLAGRGYPVLMHGMNRSDNRVYVPLALDALDMDTASSLKDAREQIDTTGFSYLPISKLSPLTTELLITREIFGLRPPLHTVARMLNPFAAPLSVMGVFHPNFAEMHQQALVLLEQPNALVCKGEGGEFERIPDRNVDLYGVNKGECWEDTWNTILKTGGQVKPGRLNLNHFRAVWDGEEEDNYGEASVIGTLAMVIKALGLESDAPAAHRMAQEWWWKRHHLDLDREAG</sequence>
<gene>
    <name evidence="4" type="ORF">BOW51_05180</name>
</gene>
<evidence type="ECO:0000256" key="2">
    <source>
        <dbReference type="ARBA" id="ARBA00022679"/>
    </source>
</evidence>
<protein>
    <recommendedName>
        <fullName evidence="3">Glycosyl transferase family 3 N-terminal domain-containing protein</fullName>
    </recommendedName>
</protein>
<proteinExistence type="predicted"/>
<dbReference type="AlphaFoldDB" id="A0A1T2KVT8"/>
<dbReference type="PANTHER" id="PTHR43285">
    <property type="entry name" value="ANTHRANILATE PHOSPHORIBOSYLTRANSFERASE"/>
    <property type="match status" value="1"/>
</dbReference>
<dbReference type="GO" id="GO:0005829">
    <property type="term" value="C:cytosol"/>
    <property type="evidence" value="ECO:0007669"/>
    <property type="project" value="TreeGrafter"/>
</dbReference>